<reference evidence="2" key="1">
    <citation type="submission" date="2016-10" db="EMBL/GenBank/DDBJ databases">
        <authorList>
            <person name="Varghese N."/>
            <person name="Submissions S."/>
        </authorList>
    </citation>
    <scope>NUCLEOTIDE SEQUENCE [LARGE SCALE GENOMIC DNA]</scope>
    <source>
        <strain evidence="2">CGMCC 1.10971</strain>
    </source>
</reference>
<dbReference type="RefSeq" id="WP_090729593.1">
    <property type="nucleotide sequence ID" value="NZ_FOOU01000014.1"/>
</dbReference>
<evidence type="ECO:0000313" key="2">
    <source>
        <dbReference type="Proteomes" id="UP000198623"/>
    </source>
</evidence>
<gene>
    <name evidence="1" type="ORF">SAMN05216175_11444</name>
</gene>
<evidence type="ECO:0000313" key="1">
    <source>
        <dbReference type="EMBL" id="SFG80465.1"/>
    </source>
</evidence>
<name>A0A1I2UTK5_9GAMM</name>
<organism evidence="1 2">
    <name type="scientific">Neptunomonas qingdaonensis</name>
    <dbReference type="NCBI Taxonomy" id="1045558"/>
    <lineage>
        <taxon>Bacteria</taxon>
        <taxon>Pseudomonadati</taxon>
        <taxon>Pseudomonadota</taxon>
        <taxon>Gammaproteobacteria</taxon>
        <taxon>Oceanospirillales</taxon>
        <taxon>Oceanospirillaceae</taxon>
        <taxon>Neptunomonas</taxon>
    </lineage>
</organism>
<protein>
    <submittedName>
        <fullName evidence="1">Uncharacterized protein</fullName>
    </submittedName>
</protein>
<keyword evidence="2" id="KW-1185">Reference proteome</keyword>
<accession>A0A1I2UTK5</accession>
<proteinExistence type="predicted"/>
<dbReference type="Proteomes" id="UP000198623">
    <property type="component" value="Unassembled WGS sequence"/>
</dbReference>
<sequence length="287" mass="31707">MRHSSGLHPSIIFPMLSTLIFATSPQVLASKIPIGLNSKHGIFVQEFWQGNSPTLCLTNRSEKNKTVRVSRWPARQLPADLLMRWPLQAGSAQCHSVSGLEGPQLLEFTLASGLRLGLFKIQRPGLIEEKQPEGDVPQIGTLKGEIPQAEQSSVFSSFKGPNGTCSTSNTWIEQSNLWFKAGEPAYVTLLSAGIDVDTLIEMPIETRLDLPHLQIKSMSSDTLAINRIDNQFTIKKGALAAEPAVHQTRLELDLPKVMQPTMFVISGRQRTPDNGWQCFIRGVMVKP</sequence>
<dbReference type="AlphaFoldDB" id="A0A1I2UTK5"/>
<dbReference type="EMBL" id="FOOU01000014">
    <property type="protein sequence ID" value="SFG80465.1"/>
    <property type="molecule type" value="Genomic_DNA"/>
</dbReference>